<dbReference type="GO" id="GO:0016020">
    <property type="term" value="C:membrane"/>
    <property type="evidence" value="ECO:0007669"/>
    <property type="project" value="UniProtKB-SubCell"/>
</dbReference>
<accession>A0AB34A0A8</accession>
<feature type="domain" description="ABC-2 type transporter transmembrane" evidence="6">
    <location>
        <begin position="8"/>
        <end position="209"/>
    </location>
</feature>
<dbReference type="Proteomes" id="UP000250668">
    <property type="component" value="Unassembled WGS sequence"/>
</dbReference>
<feature type="transmembrane region" description="Helical" evidence="5">
    <location>
        <begin position="172"/>
        <end position="191"/>
    </location>
</feature>
<evidence type="ECO:0000256" key="5">
    <source>
        <dbReference type="SAM" id="Phobius"/>
    </source>
</evidence>
<dbReference type="GO" id="GO:0140359">
    <property type="term" value="F:ABC-type transporter activity"/>
    <property type="evidence" value="ECO:0007669"/>
    <property type="project" value="InterPro"/>
</dbReference>
<organism evidence="7 8">
    <name type="scientific">Lactobacillus gasseri</name>
    <dbReference type="NCBI Taxonomy" id="1596"/>
    <lineage>
        <taxon>Bacteria</taxon>
        <taxon>Bacillati</taxon>
        <taxon>Bacillota</taxon>
        <taxon>Bacilli</taxon>
        <taxon>Lactobacillales</taxon>
        <taxon>Lactobacillaceae</taxon>
        <taxon>Lactobacillus</taxon>
    </lineage>
</organism>
<dbReference type="InterPro" id="IPR051784">
    <property type="entry name" value="Nod_factor_ABC_transporter"/>
</dbReference>
<evidence type="ECO:0000256" key="4">
    <source>
        <dbReference type="ARBA" id="ARBA00023136"/>
    </source>
</evidence>
<feature type="transmembrane region" description="Helical" evidence="5">
    <location>
        <begin position="53"/>
        <end position="71"/>
    </location>
</feature>
<gene>
    <name evidence="7" type="ORF">LJCM1025_17750</name>
</gene>
<dbReference type="AlphaFoldDB" id="A0AB34A0A8"/>
<evidence type="ECO:0000256" key="2">
    <source>
        <dbReference type="ARBA" id="ARBA00022692"/>
    </source>
</evidence>
<dbReference type="Pfam" id="PF01061">
    <property type="entry name" value="ABC2_membrane"/>
    <property type="match status" value="1"/>
</dbReference>
<proteinExistence type="predicted"/>
<dbReference type="EMBL" id="BEXJ01000006">
    <property type="protein sequence ID" value="GBA98050.1"/>
    <property type="molecule type" value="Genomic_DNA"/>
</dbReference>
<comment type="subcellular location">
    <subcellularLocation>
        <location evidence="1">Membrane</location>
        <topology evidence="1">Multi-pass membrane protein</topology>
    </subcellularLocation>
</comment>
<evidence type="ECO:0000259" key="6">
    <source>
        <dbReference type="Pfam" id="PF01061"/>
    </source>
</evidence>
<keyword evidence="2 5" id="KW-0812">Transmembrane</keyword>
<name>A0AB34A0A8_LACGS</name>
<dbReference type="RefSeq" id="WP_113774710.1">
    <property type="nucleotide sequence ID" value="NZ_BEXJ01000006.1"/>
</dbReference>
<keyword evidence="3 5" id="KW-1133">Transmembrane helix</keyword>
<comment type="caution">
    <text evidence="7">The sequence shown here is derived from an EMBL/GenBank/DDBJ whole genome shotgun (WGS) entry which is preliminary data.</text>
</comment>
<reference evidence="7 8" key="1">
    <citation type="journal article" date="2018" name="Int. J. Syst. Evol. Microbiol.">
        <title>Lactobacillus paragasseri sp. nov., a sister taxon of Lactobacillus gasseri, based on whole-genome sequence analyses.</title>
        <authorList>
            <person name="Tanizawa Y."/>
            <person name="Tada I."/>
            <person name="Kobayashi H."/>
            <person name="Endo A."/>
            <person name="Maeno S."/>
            <person name="Toyoda A."/>
            <person name="Arita M."/>
            <person name="Nakamura Y."/>
            <person name="Sakamoto M."/>
            <person name="Ohkuma M."/>
            <person name="Tohno M."/>
        </authorList>
    </citation>
    <scope>NUCLEOTIDE SEQUENCE [LARGE SCALE GENOMIC DNA]</scope>
    <source>
        <strain evidence="7 8">JCM 1025</strain>
    </source>
</reference>
<feature type="transmembrane region" description="Helical" evidence="5">
    <location>
        <begin position="135"/>
        <end position="160"/>
    </location>
</feature>
<feature type="transmembrane region" description="Helical" evidence="5">
    <location>
        <begin position="106"/>
        <end position="129"/>
    </location>
</feature>
<evidence type="ECO:0000313" key="7">
    <source>
        <dbReference type="EMBL" id="GBA98050.1"/>
    </source>
</evidence>
<evidence type="ECO:0000256" key="3">
    <source>
        <dbReference type="ARBA" id="ARBA00022989"/>
    </source>
</evidence>
<feature type="transmembrane region" description="Helical" evidence="5">
    <location>
        <begin position="21"/>
        <end position="41"/>
    </location>
</feature>
<evidence type="ECO:0000256" key="1">
    <source>
        <dbReference type="ARBA" id="ARBA00004141"/>
    </source>
</evidence>
<evidence type="ECO:0000313" key="8">
    <source>
        <dbReference type="Proteomes" id="UP000250668"/>
    </source>
</evidence>
<protein>
    <recommendedName>
        <fullName evidence="6">ABC-2 type transporter transmembrane domain-containing protein</fullName>
    </recommendedName>
</protein>
<keyword evidence="4 5" id="KW-0472">Membrane</keyword>
<feature type="transmembrane region" description="Helical" evidence="5">
    <location>
        <begin position="226"/>
        <end position="244"/>
    </location>
</feature>
<sequence length="260" mass="30491">MKNIIVQSFKQQLKQSTNRPTFRFILILQPIFNCLLLYFLLKNQSSQQIGEYLFVNVCIMNLWSAVVFSSASDLERERRMGTLGSNFATPADFRLIYLGKVFSNTFLAMSSFVITFLFIRVILGLNIIFPRLDVTIFLLIVILFSFISLSITLGFLFLIYRNAIIWINVLEYPIYVLSGIAIDIKYLPSYLHPFSFILPTRWIVRLLKYSFEQQITLLDIVKSFDFWILVFLTIIYTCVFLLLNKYVTYKVMKKGNLEVY</sequence>
<dbReference type="PANTHER" id="PTHR43229:SF2">
    <property type="entry name" value="NODULATION PROTEIN J"/>
    <property type="match status" value="1"/>
</dbReference>
<dbReference type="InterPro" id="IPR013525">
    <property type="entry name" value="ABC2_TM"/>
</dbReference>
<dbReference type="PANTHER" id="PTHR43229">
    <property type="entry name" value="NODULATION PROTEIN J"/>
    <property type="match status" value="1"/>
</dbReference>